<protein>
    <submittedName>
        <fullName evidence="1">Uncharacterized protein</fullName>
    </submittedName>
</protein>
<dbReference type="AlphaFoldDB" id="A0A5C3LQJ5"/>
<gene>
    <name evidence="1" type="ORF">BDQ12DRAFT_332216</name>
</gene>
<evidence type="ECO:0000313" key="2">
    <source>
        <dbReference type="Proteomes" id="UP000308652"/>
    </source>
</evidence>
<dbReference type="EMBL" id="ML213627">
    <property type="protein sequence ID" value="TFK34857.1"/>
    <property type="molecule type" value="Genomic_DNA"/>
</dbReference>
<name>A0A5C3LQJ5_9AGAR</name>
<evidence type="ECO:0000313" key="1">
    <source>
        <dbReference type="EMBL" id="TFK34857.1"/>
    </source>
</evidence>
<keyword evidence="2" id="KW-1185">Reference proteome</keyword>
<accession>A0A5C3LQJ5</accession>
<dbReference type="Proteomes" id="UP000308652">
    <property type="component" value="Unassembled WGS sequence"/>
</dbReference>
<organism evidence="1 2">
    <name type="scientific">Crucibulum laeve</name>
    <dbReference type="NCBI Taxonomy" id="68775"/>
    <lineage>
        <taxon>Eukaryota</taxon>
        <taxon>Fungi</taxon>
        <taxon>Dikarya</taxon>
        <taxon>Basidiomycota</taxon>
        <taxon>Agaricomycotina</taxon>
        <taxon>Agaricomycetes</taxon>
        <taxon>Agaricomycetidae</taxon>
        <taxon>Agaricales</taxon>
        <taxon>Agaricineae</taxon>
        <taxon>Nidulariaceae</taxon>
        <taxon>Crucibulum</taxon>
    </lineage>
</organism>
<proteinExistence type="predicted"/>
<reference evidence="1 2" key="1">
    <citation type="journal article" date="2019" name="Nat. Ecol. Evol.">
        <title>Megaphylogeny resolves global patterns of mushroom evolution.</title>
        <authorList>
            <person name="Varga T."/>
            <person name="Krizsan K."/>
            <person name="Foldi C."/>
            <person name="Dima B."/>
            <person name="Sanchez-Garcia M."/>
            <person name="Sanchez-Ramirez S."/>
            <person name="Szollosi G.J."/>
            <person name="Szarkandi J.G."/>
            <person name="Papp V."/>
            <person name="Albert L."/>
            <person name="Andreopoulos W."/>
            <person name="Angelini C."/>
            <person name="Antonin V."/>
            <person name="Barry K.W."/>
            <person name="Bougher N.L."/>
            <person name="Buchanan P."/>
            <person name="Buyck B."/>
            <person name="Bense V."/>
            <person name="Catcheside P."/>
            <person name="Chovatia M."/>
            <person name="Cooper J."/>
            <person name="Damon W."/>
            <person name="Desjardin D."/>
            <person name="Finy P."/>
            <person name="Geml J."/>
            <person name="Haridas S."/>
            <person name="Hughes K."/>
            <person name="Justo A."/>
            <person name="Karasinski D."/>
            <person name="Kautmanova I."/>
            <person name="Kiss B."/>
            <person name="Kocsube S."/>
            <person name="Kotiranta H."/>
            <person name="LaButti K.M."/>
            <person name="Lechner B.E."/>
            <person name="Liimatainen K."/>
            <person name="Lipzen A."/>
            <person name="Lukacs Z."/>
            <person name="Mihaltcheva S."/>
            <person name="Morgado L.N."/>
            <person name="Niskanen T."/>
            <person name="Noordeloos M.E."/>
            <person name="Ohm R.A."/>
            <person name="Ortiz-Santana B."/>
            <person name="Ovrebo C."/>
            <person name="Racz N."/>
            <person name="Riley R."/>
            <person name="Savchenko A."/>
            <person name="Shiryaev A."/>
            <person name="Soop K."/>
            <person name="Spirin V."/>
            <person name="Szebenyi C."/>
            <person name="Tomsovsky M."/>
            <person name="Tulloss R.E."/>
            <person name="Uehling J."/>
            <person name="Grigoriev I.V."/>
            <person name="Vagvolgyi C."/>
            <person name="Papp T."/>
            <person name="Martin F.M."/>
            <person name="Miettinen O."/>
            <person name="Hibbett D.S."/>
            <person name="Nagy L.G."/>
        </authorList>
    </citation>
    <scope>NUCLEOTIDE SEQUENCE [LARGE SCALE GENOMIC DNA]</scope>
    <source>
        <strain evidence="1 2">CBS 166.37</strain>
    </source>
</reference>
<sequence length="70" mass="7494">MSVLLCICCVPRAGPCSLHCDQVVATNSQDRPRQRTQPILLTITLRPPSPCASPSLTIFSGIVAAAYLLQ</sequence>